<protein>
    <recommendedName>
        <fullName evidence="6">Cadherin domain-containing protein</fullName>
    </recommendedName>
</protein>
<dbReference type="GO" id="GO:0016477">
    <property type="term" value="P:cell migration"/>
    <property type="evidence" value="ECO:0007669"/>
    <property type="project" value="TreeGrafter"/>
</dbReference>
<evidence type="ECO:0000256" key="4">
    <source>
        <dbReference type="ARBA" id="ARBA00023136"/>
    </source>
</evidence>
<feature type="domain" description="Cadherin" evidence="6">
    <location>
        <begin position="120"/>
        <end position="215"/>
    </location>
</feature>
<dbReference type="GO" id="GO:0007156">
    <property type="term" value="P:homophilic cell adhesion via plasma membrane adhesion molecules"/>
    <property type="evidence" value="ECO:0007669"/>
    <property type="project" value="InterPro"/>
</dbReference>
<proteinExistence type="predicted"/>
<evidence type="ECO:0000256" key="1">
    <source>
        <dbReference type="ARBA" id="ARBA00004370"/>
    </source>
</evidence>
<dbReference type="AlphaFoldDB" id="A0A1V1P174"/>
<gene>
    <name evidence="7" type="ORF">OMM_10446</name>
</gene>
<feature type="non-terminal residue" evidence="7">
    <location>
        <position position="846"/>
    </location>
</feature>
<dbReference type="GO" id="GO:0016342">
    <property type="term" value="C:catenin complex"/>
    <property type="evidence" value="ECO:0007669"/>
    <property type="project" value="TreeGrafter"/>
</dbReference>
<dbReference type="SMART" id="SM00112">
    <property type="entry name" value="CA"/>
    <property type="match status" value="4"/>
</dbReference>
<comment type="subcellular location">
    <subcellularLocation>
        <location evidence="1">Membrane</location>
    </subcellularLocation>
</comment>
<dbReference type="CDD" id="cd11304">
    <property type="entry name" value="Cadherin_repeat"/>
    <property type="match status" value="4"/>
</dbReference>
<evidence type="ECO:0000256" key="2">
    <source>
        <dbReference type="ARBA" id="ARBA00022737"/>
    </source>
</evidence>
<dbReference type="Gene3D" id="2.60.40.60">
    <property type="entry name" value="Cadherins"/>
    <property type="match status" value="4"/>
</dbReference>
<comment type="caution">
    <text evidence="7">The sequence shown here is derived from an EMBL/GenBank/DDBJ whole genome shotgun (WGS) entry which is preliminary data.</text>
</comment>
<dbReference type="GO" id="GO:0045296">
    <property type="term" value="F:cadherin binding"/>
    <property type="evidence" value="ECO:0007669"/>
    <property type="project" value="TreeGrafter"/>
</dbReference>
<dbReference type="Pfam" id="PF00028">
    <property type="entry name" value="Cadherin"/>
    <property type="match status" value="3"/>
</dbReference>
<dbReference type="SUPFAM" id="SSF49313">
    <property type="entry name" value="Cadherin-like"/>
    <property type="match status" value="5"/>
</dbReference>
<dbReference type="InterPro" id="IPR013783">
    <property type="entry name" value="Ig-like_fold"/>
</dbReference>
<dbReference type="PRINTS" id="PR00205">
    <property type="entry name" value="CADHERIN"/>
</dbReference>
<keyword evidence="4" id="KW-0472">Membrane</keyword>
<keyword evidence="2" id="KW-0677">Repeat</keyword>
<feature type="domain" description="Cadherin" evidence="6">
    <location>
        <begin position="214"/>
        <end position="313"/>
    </location>
</feature>
<dbReference type="GO" id="GO:0008013">
    <property type="term" value="F:beta-catenin binding"/>
    <property type="evidence" value="ECO:0007669"/>
    <property type="project" value="TreeGrafter"/>
</dbReference>
<evidence type="ECO:0000313" key="8">
    <source>
        <dbReference type="Proteomes" id="UP000189670"/>
    </source>
</evidence>
<feature type="signal peptide" evidence="5">
    <location>
        <begin position="1"/>
        <end position="25"/>
    </location>
</feature>
<feature type="chain" id="PRO_5010725689" description="Cadherin domain-containing protein" evidence="5">
    <location>
        <begin position="26"/>
        <end position="846"/>
    </location>
</feature>
<feature type="domain" description="Cadherin" evidence="6">
    <location>
        <begin position="418"/>
        <end position="508"/>
    </location>
</feature>
<feature type="domain" description="Cadherin" evidence="6">
    <location>
        <begin position="312"/>
        <end position="411"/>
    </location>
</feature>
<evidence type="ECO:0000259" key="6">
    <source>
        <dbReference type="PROSITE" id="PS50268"/>
    </source>
</evidence>
<dbReference type="Gene3D" id="2.60.40.10">
    <property type="entry name" value="Immunoglobulins"/>
    <property type="match status" value="1"/>
</dbReference>
<dbReference type="PANTHER" id="PTHR24027">
    <property type="entry name" value="CADHERIN-23"/>
    <property type="match status" value="1"/>
</dbReference>
<name>A0A1V1P174_9BACT</name>
<evidence type="ECO:0000256" key="5">
    <source>
        <dbReference type="SAM" id="SignalP"/>
    </source>
</evidence>
<dbReference type="InterPro" id="IPR039808">
    <property type="entry name" value="Cadherin"/>
</dbReference>
<reference evidence="8" key="1">
    <citation type="submission" date="2012-11" db="EMBL/GenBank/DDBJ databases">
        <authorList>
            <person name="Lucero-Rivera Y.E."/>
            <person name="Tovar-Ramirez D."/>
        </authorList>
    </citation>
    <scope>NUCLEOTIDE SEQUENCE [LARGE SCALE GENOMIC DNA]</scope>
    <source>
        <strain evidence="8">Araruama</strain>
    </source>
</reference>
<dbReference type="InterPro" id="IPR015919">
    <property type="entry name" value="Cadherin-like_sf"/>
</dbReference>
<accession>A0A1V1P174</accession>
<organism evidence="7 8">
    <name type="scientific">Candidatus Magnetoglobus multicellularis str. Araruama</name>
    <dbReference type="NCBI Taxonomy" id="890399"/>
    <lineage>
        <taxon>Bacteria</taxon>
        <taxon>Pseudomonadati</taxon>
        <taxon>Thermodesulfobacteriota</taxon>
        <taxon>Desulfobacteria</taxon>
        <taxon>Desulfobacterales</taxon>
        <taxon>Desulfobacteraceae</taxon>
        <taxon>Candidatus Magnetoglobus</taxon>
    </lineage>
</organism>
<evidence type="ECO:0000313" key="7">
    <source>
        <dbReference type="EMBL" id="ETR68516.1"/>
    </source>
</evidence>
<dbReference type="PROSITE" id="PS50268">
    <property type="entry name" value="CADHERIN_2"/>
    <property type="match status" value="4"/>
</dbReference>
<sequence>MKNIFKNLICLILILLFAFAQNSLAITLSYDTGSNISENSSPSSTVAYLVSDAGALALTDTQFTVELLFSNNWKLKTSATFDLDYESLASDNYYYTITVVGETATESFALSIGNYDEEPVINTQNFSVNENTGIGQVACTVVATDPENAPLTFSIASGSSDFAITASTGEIYPTTTLDATTTPTYALNVSVTDGSYTETGIINISVSDVNDPPVITNQQFSVNENSSNGTLIDTLSASDPESDTLTYGISGGNASGAFAVNGTNGKVTVSNGTLLNYETIQTYTLTVYAKDYEYTATAELIIDIQNINETPVINSQSYSVSEDAANSSVIASIIASDPEADPLTYTITGGNSTGAFSISNSGDLLVNNTTQFDFETKTLWNLDIDVTDGEFSDTAVIAINILNANDNAPVINNKVCYVSKTSQNGTVVDSVSATDADNDPITFTIESGNTNTLFAIDPSTGEITVNNDVQLGEPLMTYNLVVSAYDGVHTVNANVTVNVTTQNYAPSITDTLEQHTNINTLSEPISFTLNDANGGAISVTAMSSNPSLVANDDSHLIIGGVGKGLEVITSGNVNKGLTITIMPVADQTGYATISIRATDSGDLSVTKSFDILVDYVPELEDIADDTIDEDAISGPHNFTLIDSDNHPLTITVESSDNTIADPSDITIANATPTALSNTYTITGTSVEQTLNITVEPKANMFGSITITVCIDDSHNEPVTDSFLLTVNSINDTPTITPISFQILNEEVGSGDLPFTVTDVETDGNSLVVTTESSNETIVSPSNITLGGTDSSRTIAFTPTVNEHGVLSITVTVSDSVLSASTTIDVTIVNVNDAPTIGQIADQTIDE</sequence>
<dbReference type="EMBL" id="ATBP01000926">
    <property type="protein sequence ID" value="ETR68516.1"/>
    <property type="molecule type" value="Genomic_DNA"/>
</dbReference>
<dbReference type="Proteomes" id="UP000189670">
    <property type="component" value="Unassembled WGS sequence"/>
</dbReference>
<dbReference type="GO" id="GO:0005509">
    <property type="term" value="F:calcium ion binding"/>
    <property type="evidence" value="ECO:0007669"/>
    <property type="project" value="InterPro"/>
</dbReference>
<dbReference type="InterPro" id="IPR002126">
    <property type="entry name" value="Cadherin-like_dom"/>
</dbReference>
<keyword evidence="3" id="KW-0106">Calcium</keyword>
<evidence type="ECO:0000256" key="3">
    <source>
        <dbReference type="ARBA" id="ARBA00022837"/>
    </source>
</evidence>
<dbReference type="PANTHER" id="PTHR24027:SF438">
    <property type="entry name" value="CADHERIN 23"/>
    <property type="match status" value="1"/>
</dbReference>
<keyword evidence="5" id="KW-0732">Signal</keyword>